<keyword evidence="9" id="KW-1185">Reference proteome</keyword>
<feature type="domain" description="FMN-binding" evidence="7">
    <location>
        <begin position="99"/>
        <end position="186"/>
    </location>
</feature>
<keyword evidence="5 6" id="KW-0249">Electron transport</keyword>
<evidence type="ECO:0000256" key="4">
    <source>
        <dbReference type="ARBA" id="ARBA00022643"/>
    </source>
</evidence>
<comment type="subunit">
    <text evidence="6">The complex is composed of six subunits: RnfA, RnfB, RnfC, RnfD, RnfE and RnfG.</text>
</comment>
<dbReference type="GO" id="GO:0005886">
    <property type="term" value="C:plasma membrane"/>
    <property type="evidence" value="ECO:0007669"/>
    <property type="project" value="UniProtKB-SubCell"/>
</dbReference>
<evidence type="ECO:0000256" key="3">
    <source>
        <dbReference type="ARBA" id="ARBA00022630"/>
    </source>
</evidence>
<comment type="similarity">
    <text evidence="6">Belongs to the RnfG family.</text>
</comment>
<keyword evidence="3 6" id="KW-0285">Flavoprotein</keyword>
<dbReference type="STRING" id="1603606.DSOUD_0252"/>
<keyword evidence="6" id="KW-0812">Transmembrane</keyword>
<keyword evidence="4 6" id="KW-0288">FMN</keyword>
<dbReference type="AlphaFoldDB" id="A0A0M4CXR3"/>
<dbReference type="NCBIfam" id="TIGR01947">
    <property type="entry name" value="rnfG"/>
    <property type="match status" value="1"/>
</dbReference>
<evidence type="ECO:0000256" key="2">
    <source>
        <dbReference type="ARBA" id="ARBA00022553"/>
    </source>
</evidence>
<reference evidence="8 9" key="1">
    <citation type="submission" date="2015-07" db="EMBL/GenBank/DDBJ databases">
        <title>Isolation and Genomic Characterization of a Novel Halophilic Metal-Reducing Deltaproteobacterium from the Deep Subsurface.</title>
        <authorList>
            <person name="Badalamenti J.P."/>
            <person name="Summers Z.M."/>
            <person name="Gralnick J.A."/>
            <person name="Bond D.R."/>
        </authorList>
    </citation>
    <scope>NUCLEOTIDE SEQUENCE [LARGE SCALE GENOMIC DNA]</scope>
    <source>
        <strain evidence="8 9">WTL</strain>
    </source>
</reference>
<dbReference type="Pfam" id="PF04205">
    <property type="entry name" value="FMN_bind"/>
    <property type="match status" value="1"/>
</dbReference>
<keyword evidence="2 6" id="KW-0597">Phosphoprotein</keyword>
<comment type="function">
    <text evidence="6">Part of a membrane-bound complex that couples electron transfer with translocation of ions across the membrane.</text>
</comment>
<keyword evidence="1 6" id="KW-0813">Transport</keyword>
<organism evidence="8 9">
    <name type="scientific">Desulfuromonas soudanensis</name>
    <dbReference type="NCBI Taxonomy" id="1603606"/>
    <lineage>
        <taxon>Bacteria</taxon>
        <taxon>Pseudomonadati</taxon>
        <taxon>Thermodesulfobacteriota</taxon>
        <taxon>Desulfuromonadia</taxon>
        <taxon>Desulfuromonadales</taxon>
        <taxon>Desulfuromonadaceae</taxon>
        <taxon>Desulfuromonas</taxon>
    </lineage>
</organism>
<evidence type="ECO:0000256" key="1">
    <source>
        <dbReference type="ARBA" id="ARBA00022448"/>
    </source>
</evidence>
<evidence type="ECO:0000256" key="5">
    <source>
        <dbReference type="ARBA" id="ARBA00022982"/>
    </source>
</evidence>
<dbReference type="GO" id="GO:0009055">
    <property type="term" value="F:electron transfer activity"/>
    <property type="evidence" value="ECO:0007669"/>
    <property type="project" value="InterPro"/>
</dbReference>
<dbReference type="InterPro" id="IPR007329">
    <property type="entry name" value="FMN-bd"/>
</dbReference>
<dbReference type="GO" id="GO:0022900">
    <property type="term" value="P:electron transport chain"/>
    <property type="evidence" value="ECO:0007669"/>
    <property type="project" value="UniProtKB-UniRule"/>
</dbReference>
<dbReference type="InterPro" id="IPR010209">
    <property type="entry name" value="Ion_transpt_RnfG/RsxG"/>
</dbReference>
<dbReference type="PATRIC" id="fig|1603606.3.peg.281"/>
<comment type="subcellular location">
    <subcellularLocation>
        <location evidence="6">Cell membrane</location>
        <topology evidence="6">Single-pass membrane protein</topology>
    </subcellularLocation>
</comment>
<evidence type="ECO:0000313" key="9">
    <source>
        <dbReference type="Proteomes" id="UP000057158"/>
    </source>
</evidence>
<evidence type="ECO:0000256" key="6">
    <source>
        <dbReference type="HAMAP-Rule" id="MF_00479"/>
    </source>
</evidence>
<dbReference type="KEGG" id="des:DSOUD_0252"/>
<dbReference type="RefSeq" id="WP_053549290.1">
    <property type="nucleotide sequence ID" value="NZ_CP010802.1"/>
</dbReference>
<dbReference type="EC" id="7.-.-.-" evidence="6"/>
<dbReference type="SMART" id="SM00900">
    <property type="entry name" value="FMN_bind"/>
    <property type="match status" value="1"/>
</dbReference>
<comment type="cofactor">
    <cofactor evidence="6">
        <name>FMN</name>
        <dbReference type="ChEBI" id="CHEBI:58210"/>
    </cofactor>
</comment>
<protein>
    <recommendedName>
        <fullName evidence="6">Ion-translocating oxidoreductase complex subunit G</fullName>
        <ecNumber evidence="6">7.-.-.-</ecNumber>
    </recommendedName>
    <alternativeName>
        <fullName evidence="6">Rnf electron transport complex subunit G</fullName>
    </alternativeName>
</protein>
<keyword evidence="6" id="KW-1003">Cell membrane</keyword>
<keyword evidence="6" id="KW-0472">Membrane</keyword>
<feature type="modified residue" description="FMN phosphoryl threonine" evidence="6">
    <location>
        <position position="169"/>
    </location>
</feature>
<keyword evidence="6" id="KW-1278">Translocase</keyword>
<name>A0A0M4CXR3_9BACT</name>
<sequence>MKELSRLALVLTIIAAAAGLILSLVEGVTRAPIAEVRRQETLKALRAVLPPIDNAPDADKVDLVIGKDRKGRDLLRTFYRGKLEGKLAGIAFKVVAPDGYSGNIEIMVGVDPEGRVVGIEILTHAETPGLGSKITAPVFKDQFRGKGLDDADWRVKKDGGSFDQITGATVSPRAVVQAVKSGLEFFREHRSQIVDSKGSAE</sequence>
<dbReference type="PANTHER" id="PTHR36118:SF1">
    <property type="entry name" value="ION-TRANSLOCATING OXIDOREDUCTASE COMPLEX SUBUNIT G"/>
    <property type="match status" value="1"/>
</dbReference>
<dbReference type="HAMAP" id="MF_00479">
    <property type="entry name" value="RsxG_RnfG"/>
    <property type="match status" value="1"/>
</dbReference>
<gene>
    <name evidence="6 8" type="primary">rnfG</name>
    <name evidence="8" type="ORF">DSOUD_0252</name>
</gene>
<dbReference type="EMBL" id="CP010802">
    <property type="protein sequence ID" value="ALC15052.1"/>
    <property type="molecule type" value="Genomic_DNA"/>
</dbReference>
<dbReference type="OrthoDB" id="9787579at2"/>
<dbReference type="PANTHER" id="PTHR36118">
    <property type="entry name" value="ION-TRANSLOCATING OXIDOREDUCTASE COMPLEX SUBUNIT G"/>
    <property type="match status" value="1"/>
</dbReference>
<accession>A0A0M4CXR3</accession>
<dbReference type="PIRSF" id="PIRSF006091">
    <property type="entry name" value="E_trnsport_RnfG"/>
    <property type="match status" value="1"/>
</dbReference>
<evidence type="ECO:0000313" key="8">
    <source>
        <dbReference type="EMBL" id="ALC15052.1"/>
    </source>
</evidence>
<proteinExistence type="inferred from homology"/>
<keyword evidence="6" id="KW-1133">Transmembrane helix</keyword>
<dbReference type="Proteomes" id="UP000057158">
    <property type="component" value="Chromosome"/>
</dbReference>
<evidence type="ECO:0000259" key="7">
    <source>
        <dbReference type="SMART" id="SM00900"/>
    </source>
</evidence>
<dbReference type="GO" id="GO:0010181">
    <property type="term" value="F:FMN binding"/>
    <property type="evidence" value="ECO:0007669"/>
    <property type="project" value="InterPro"/>
</dbReference>